<keyword evidence="2" id="KW-0808">Transferase</keyword>
<evidence type="ECO:0000256" key="2">
    <source>
        <dbReference type="ARBA" id="ARBA00022679"/>
    </source>
</evidence>
<feature type="domain" description="tRNA/rRNA methyltransferase SpoU type" evidence="4">
    <location>
        <begin position="1069"/>
        <end position="1210"/>
    </location>
</feature>
<dbReference type="InterPro" id="IPR016024">
    <property type="entry name" value="ARM-type_fold"/>
</dbReference>
<evidence type="ECO:0000256" key="1">
    <source>
        <dbReference type="ARBA" id="ARBA00022603"/>
    </source>
</evidence>
<evidence type="ECO:0000313" key="6">
    <source>
        <dbReference type="Proteomes" id="UP000829354"/>
    </source>
</evidence>
<keyword evidence="6" id="KW-1185">Reference proteome</keyword>
<organism evidence="5 6">
    <name type="scientific">Caenorhabditis briggsae</name>
    <dbReference type="NCBI Taxonomy" id="6238"/>
    <lineage>
        <taxon>Eukaryota</taxon>
        <taxon>Metazoa</taxon>
        <taxon>Ecdysozoa</taxon>
        <taxon>Nematoda</taxon>
        <taxon>Chromadorea</taxon>
        <taxon>Rhabditida</taxon>
        <taxon>Rhabditina</taxon>
        <taxon>Rhabditomorpha</taxon>
        <taxon>Rhabditoidea</taxon>
        <taxon>Rhabditidae</taxon>
        <taxon>Peloderinae</taxon>
        <taxon>Caenorhabditis</taxon>
    </lineage>
</organism>
<evidence type="ECO:0000259" key="4">
    <source>
        <dbReference type="Pfam" id="PF00588"/>
    </source>
</evidence>
<dbReference type="InterPro" id="IPR044748">
    <property type="entry name" value="Trm3/TARBP1_C"/>
</dbReference>
<accession>A0AAE9E769</accession>
<proteinExistence type="predicted"/>
<gene>
    <name evidence="5" type="ORF">L5515_013735</name>
</gene>
<dbReference type="SUPFAM" id="SSF48371">
    <property type="entry name" value="ARM repeat"/>
    <property type="match status" value="1"/>
</dbReference>
<keyword evidence="1" id="KW-0489">Methyltransferase</keyword>
<feature type="compositionally biased region" description="Acidic residues" evidence="3">
    <location>
        <begin position="1029"/>
        <end position="1045"/>
    </location>
</feature>
<dbReference type="InterPro" id="IPR001537">
    <property type="entry name" value="SpoU_MeTrfase"/>
</dbReference>
<dbReference type="Pfam" id="PF00588">
    <property type="entry name" value="SpoU_methylase"/>
    <property type="match status" value="1"/>
</dbReference>
<dbReference type="InterPro" id="IPR029028">
    <property type="entry name" value="Alpha/beta_knot_MTases"/>
</dbReference>
<dbReference type="SUPFAM" id="SSF75217">
    <property type="entry name" value="alpha/beta knot"/>
    <property type="match status" value="1"/>
</dbReference>
<dbReference type="PANTHER" id="PTHR12029">
    <property type="entry name" value="RNA METHYLTRANSFERASE"/>
    <property type="match status" value="1"/>
</dbReference>
<dbReference type="AlphaFoldDB" id="A0AAE9E769"/>
<evidence type="ECO:0000313" key="5">
    <source>
        <dbReference type="EMBL" id="UMM16933.1"/>
    </source>
</evidence>
<dbReference type="EMBL" id="CP092621">
    <property type="protein sequence ID" value="UMM16933.1"/>
    <property type="molecule type" value="Genomic_DNA"/>
</dbReference>
<dbReference type="GO" id="GO:0016423">
    <property type="term" value="F:tRNA (guanine) methyltransferase activity"/>
    <property type="evidence" value="ECO:0007669"/>
    <property type="project" value="InterPro"/>
</dbReference>
<evidence type="ECO:0000256" key="3">
    <source>
        <dbReference type="SAM" id="MobiDB-lite"/>
    </source>
</evidence>
<protein>
    <recommendedName>
        <fullName evidence="4">tRNA/rRNA methyltransferase SpoU type domain-containing protein</fullName>
    </recommendedName>
</protein>
<dbReference type="InterPro" id="IPR029026">
    <property type="entry name" value="tRNA_m1G_MTases_N"/>
</dbReference>
<dbReference type="GO" id="GO:0003723">
    <property type="term" value="F:RNA binding"/>
    <property type="evidence" value="ECO:0007669"/>
    <property type="project" value="InterPro"/>
</dbReference>
<dbReference type="InterPro" id="IPR045330">
    <property type="entry name" value="TRM3/TARBP1"/>
</dbReference>
<dbReference type="Proteomes" id="UP000829354">
    <property type="component" value="Chromosome II"/>
</dbReference>
<dbReference type="Gene3D" id="3.40.1280.10">
    <property type="match status" value="1"/>
</dbReference>
<dbReference type="CDD" id="cd18091">
    <property type="entry name" value="SpoU-like_TRM3-like"/>
    <property type="match status" value="1"/>
</dbReference>
<sequence>MSSDDVVVAESSIRENWSQRAENVDGDEQLADYLAHIRLVDQNTFQIALPTLCIVAEKDITNARKRDLEGICADVLLDPESSRPSRRAVLACLKVFRSGSAWTDFYTLIEALEEPQFHIIRPVLPRFEALLNAVRDGRIEFIWLRIALSRAVCHTNGWIRVWAIEKSASIDCNILEKNHEFITSFIIPNLNNNDVFWRQLEKEKLEEFLLQLGATINSIKFAPGFFRNLITSIGALSCPTAVFFVVSTLTSISCSEVLNDDDVALMRQVVLRARYVPHKSIRVTTIRNLVVFYANVTRLSSVVLEELCNLIGYFSQDATSAMVESTFLQIHRIIISTEYENVEEPISLQSKFLDDAKNLGLHSKMWWLSMGTDQALQEKMLSKIQLEVSETLGEETPSDLSIQLFLLKERPSNVICKDDVMECMKNELGEYILTKIVSNEGTKREFELLHSLYIPLFTKYCSHLFFPFALAVIKMLTEIKSCESSAFMLTFFDAIVEKVADDHLEVLSRGFLDYLGGKDVIGMKRQKKSVEEYDTKEFNAIVAILHSLRIKLLNKFITEVDVNSFLTECVEQLDVASAFPVKQQICHLMSRSIRRCSDPELTLQCIRACSNIVNEEKKSLNSLPALDCFVNVTLSASQSNPKVSQESIEHIESQLSIASQSTPVALIIVDALTKYKANLDANWAPIIVKLALFGPVPKKETRVISYAYSRIFEEEESHFEKDQIERMDEVVQKARFKAVLLALKLSSEDNTRWTYPLMEEIFKASAVMDQSSSRSFGLSMAHRQKTRGVELLHLLTTRIEDEEFAEKIFDFCIKCVVDPCQQFSIKLIVEWTIARLCAKFDKLFKKLTDDSFERNMAAQRIGSMSSWLNVLMLISRASPKNVDQCLEKVIVWCTAQNFPVRCSALAAARLMFSTLDKDRRKKWRLFKSIVNFDAEPSGNSRRVIDNLCSDFYFAKLHIDDHFDFHTVLSLIASRTGMPAEETIPEKIIEELNTIKNQIKSSNNDSTLLSAPSDVYSALSKNASCAPSMENEDTGDLDEIPEETEEEKTTSSFQRKIVKDTEMKDDGVSLIVVASLVDKPNNLGGICRTSEIFGVDTLVVADVLVAQDSNFKALSMSSENWQNIEAVKPANLLEYLQGLRANGYTVIAAEQTTDSVMMHDFVFPKKAVIVMGDEKEGVPVGLLRAVDQTVEIKQVGHTRSLNVHVTAALMIAKFAEQVRFAKN</sequence>
<name>A0AAE9E769_CAEBR</name>
<dbReference type="GO" id="GO:0030488">
    <property type="term" value="P:tRNA methylation"/>
    <property type="evidence" value="ECO:0007669"/>
    <property type="project" value="InterPro"/>
</dbReference>
<feature type="region of interest" description="Disordered" evidence="3">
    <location>
        <begin position="1021"/>
        <end position="1052"/>
    </location>
</feature>
<dbReference type="PANTHER" id="PTHR12029:SF11">
    <property type="entry name" value="METHYLTRANSFERASE TARBP1-RELATED"/>
    <property type="match status" value="1"/>
</dbReference>
<reference evidence="5 6" key="1">
    <citation type="submission" date="2022-04" db="EMBL/GenBank/DDBJ databases">
        <title>Chromosome-level reference genomes for two strains of Caenorhabditis briggsae: an improved platform for comparative genomics.</title>
        <authorList>
            <person name="Stevens L."/>
            <person name="Andersen E."/>
        </authorList>
    </citation>
    <scope>NUCLEOTIDE SEQUENCE [LARGE SCALE GENOMIC DNA]</scope>
    <source>
        <strain evidence="5">VX34</strain>
        <tissue evidence="5">Whole-organism</tissue>
    </source>
</reference>